<comment type="caution">
    <text evidence="5">The sequence shown here is derived from an EMBL/GenBank/DDBJ whole genome shotgun (WGS) entry which is preliminary data.</text>
</comment>
<dbReference type="Gene3D" id="2.40.30.10">
    <property type="entry name" value="Translation factors"/>
    <property type="match status" value="1"/>
</dbReference>
<keyword evidence="2" id="KW-0408">Iron</keyword>
<feature type="domain" description="2Fe-2S ferredoxin-type" evidence="3">
    <location>
        <begin position="1"/>
        <end position="93"/>
    </location>
</feature>
<dbReference type="PROSITE" id="PS51085">
    <property type="entry name" value="2FE2S_FER_2"/>
    <property type="match status" value="1"/>
</dbReference>
<organism evidence="5 6">
    <name type="scientific">Burkholderia cepacia</name>
    <name type="common">Pseudomonas cepacia</name>
    <dbReference type="NCBI Taxonomy" id="292"/>
    <lineage>
        <taxon>Bacteria</taxon>
        <taxon>Pseudomonadati</taxon>
        <taxon>Pseudomonadota</taxon>
        <taxon>Betaproteobacteria</taxon>
        <taxon>Burkholderiales</taxon>
        <taxon>Burkholderiaceae</taxon>
        <taxon>Burkholderia</taxon>
        <taxon>Burkholderia cepacia complex</taxon>
    </lineage>
</organism>
<dbReference type="InterPro" id="IPR050415">
    <property type="entry name" value="MRET"/>
</dbReference>
<dbReference type="CDD" id="cd06189">
    <property type="entry name" value="flavin_oxioreductase"/>
    <property type="match status" value="1"/>
</dbReference>
<evidence type="ECO:0000256" key="2">
    <source>
        <dbReference type="ARBA" id="ARBA00022714"/>
    </source>
</evidence>
<dbReference type="PATRIC" id="fig|292.27.peg.1931"/>
<keyword evidence="2" id="KW-0411">Iron-sulfur</keyword>
<dbReference type="InterPro" id="IPR017938">
    <property type="entry name" value="Riboflavin_synthase-like_b-brl"/>
</dbReference>
<dbReference type="InterPro" id="IPR017927">
    <property type="entry name" value="FAD-bd_FR_type"/>
</dbReference>
<name>A0A0J5X552_BURCE</name>
<keyword evidence="2" id="KW-0479">Metal-binding</keyword>
<dbReference type="PROSITE" id="PS51384">
    <property type="entry name" value="FAD_FR"/>
    <property type="match status" value="1"/>
</dbReference>
<dbReference type="InterPro" id="IPR012675">
    <property type="entry name" value="Beta-grasp_dom_sf"/>
</dbReference>
<dbReference type="CDD" id="cd00207">
    <property type="entry name" value="fer2"/>
    <property type="match status" value="1"/>
</dbReference>
<dbReference type="InterPro" id="IPR008333">
    <property type="entry name" value="Cbr1-like_FAD-bd_dom"/>
</dbReference>
<gene>
    <name evidence="5" type="ORF">VL15_11120</name>
</gene>
<dbReference type="InterPro" id="IPR039261">
    <property type="entry name" value="FNR_nucleotide-bd"/>
</dbReference>
<dbReference type="AlphaFoldDB" id="A0A0J5X552"/>
<dbReference type="SUPFAM" id="SSF52343">
    <property type="entry name" value="Ferredoxin reductase-like, C-terminal NADP-linked domain"/>
    <property type="match status" value="1"/>
</dbReference>
<evidence type="ECO:0000259" key="3">
    <source>
        <dbReference type="PROSITE" id="PS51085"/>
    </source>
</evidence>
<dbReference type="SUPFAM" id="SSF63380">
    <property type="entry name" value="Riboflavin synthase domain-like"/>
    <property type="match status" value="1"/>
</dbReference>
<reference evidence="5 6" key="1">
    <citation type="submission" date="2015-05" db="EMBL/GenBank/DDBJ databases">
        <title>Draft genome of Burkholderia cepacia LK29.</title>
        <authorList>
            <person name="Chan X.Y."/>
        </authorList>
    </citation>
    <scope>NUCLEOTIDE SEQUENCE [LARGE SCALE GENOMIC DNA]</scope>
    <source>
        <strain evidence="5 6">LK29</strain>
    </source>
</reference>
<dbReference type="Pfam" id="PF00970">
    <property type="entry name" value="FAD_binding_6"/>
    <property type="match status" value="1"/>
</dbReference>
<dbReference type="GO" id="GO:0016491">
    <property type="term" value="F:oxidoreductase activity"/>
    <property type="evidence" value="ECO:0007669"/>
    <property type="project" value="InterPro"/>
</dbReference>
<dbReference type="EMBL" id="LDWR01000018">
    <property type="protein sequence ID" value="KML59158.1"/>
    <property type="molecule type" value="Genomic_DNA"/>
</dbReference>
<proteinExistence type="predicted"/>
<dbReference type="Pfam" id="PF00111">
    <property type="entry name" value="Fer2"/>
    <property type="match status" value="1"/>
</dbReference>
<dbReference type="InterPro" id="IPR001041">
    <property type="entry name" value="2Fe-2S_ferredoxin-type"/>
</dbReference>
<comment type="cofactor">
    <cofactor evidence="1">
        <name>FAD</name>
        <dbReference type="ChEBI" id="CHEBI:57692"/>
    </cofactor>
</comment>
<dbReference type="Proteomes" id="UP000036338">
    <property type="component" value="Unassembled WGS sequence"/>
</dbReference>
<dbReference type="Gene3D" id="3.40.50.80">
    <property type="entry name" value="Nucleotide-binding domain of ferredoxin-NADP reductase (FNR) module"/>
    <property type="match status" value="1"/>
</dbReference>
<dbReference type="Gene3D" id="3.10.20.30">
    <property type="match status" value="1"/>
</dbReference>
<dbReference type="Pfam" id="PF00175">
    <property type="entry name" value="NAD_binding_1"/>
    <property type="match status" value="1"/>
</dbReference>
<evidence type="ECO:0000259" key="4">
    <source>
        <dbReference type="PROSITE" id="PS51384"/>
    </source>
</evidence>
<evidence type="ECO:0000256" key="1">
    <source>
        <dbReference type="ARBA" id="ARBA00001974"/>
    </source>
</evidence>
<evidence type="ECO:0000313" key="6">
    <source>
        <dbReference type="Proteomes" id="UP000036338"/>
    </source>
</evidence>
<accession>A0A0J5X552</accession>
<dbReference type="InterPro" id="IPR036010">
    <property type="entry name" value="2Fe-2S_ferredoxin-like_sf"/>
</dbReference>
<feature type="domain" description="FAD-binding FR-type" evidence="4">
    <location>
        <begin position="99"/>
        <end position="201"/>
    </location>
</feature>
<dbReference type="PANTHER" id="PTHR47354:SF5">
    <property type="entry name" value="PROTEIN RFBI"/>
    <property type="match status" value="1"/>
</dbReference>
<dbReference type="InterPro" id="IPR001433">
    <property type="entry name" value="OxRdtase_FAD/NAD-bd"/>
</dbReference>
<evidence type="ECO:0008006" key="7">
    <source>
        <dbReference type="Google" id="ProtNLM"/>
    </source>
</evidence>
<keyword evidence="2" id="KW-0001">2Fe-2S</keyword>
<dbReference type="PANTHER" id="PTHR47354">
    <property type="entry name" value="NADH OXIDOREDUCTASE HCR"/>
    <property type="match status" value="1"/>
</dbReference>
<dbReference type="RefSeq" id="WP_048245542.1">
    <property type="nucleotide sequence ID" value="NZ_LDWR01000018.1"/>
</dbReference>
<dbReference type="GO" id="GO:0051537">
    <property type="term" value="F:2 iron, 2 sulfur cluster binding"/>
    <property type="evidence" value="ECO:0007669"/>
    <property type="project" value="UniProtKB-KW"/>
</dbReference>
<protein>
    <recommendedName>
        <fullName evidence="7">CDP-6-deoxy-delta-3,4-glucoseen reductase</fullName>
    </recommendedName>
</protein>
<sequence>MSFSIQLEPSGHSLTVAPGQTILDAAISVGVRIPYSCKNGLCRNCRATIASGEVSRFDIHPDSLSEAEISRGVALLCRTVPLSDCTIQVAELPETQHLPQKMPVRVADITLAAPDVAIVRLRLPMNRKLSFSAGQYVDVLLEEGRRRSYSLSSRPHRDGVSEFEIHIRHLPGGLFTDRVFSTLKKSAMLSIEGPLGTFVLREDSEGPMLFLASGTGFAPIEAMIEDALERGAIDRRKAFVYWGGRRLADLYRLERARQWALRHPNITFVPVLSEPQASDNWQGRTGFVHQAVMADIASMAGWQVYACGAPVMVDAARRDFVAHRQLQVDSFFADAFLTQADLAASRPGIAS</sequence>
<dbReference type="SUPFAM" id="SSF54292">
    <property type="entry name" value="2Fe-2S ferredoxin-like"/>
    <property type="match status" value="1"/>
</dbReference>
<evidence type="ECO:0000313" key="5">
    <source>
        <dbReference type="EMBL" id="KML59158.1"/>
    </source>
</evidence>
<dbReference type="PRINTS" id="PR00410">
    <property type="entry name" value="PHEHYDRXLASE"/>
</dbReference>